<dbReference type="SUPFAM" id="SSF54695">
    <property type="entry name" value="POZ domain"/>
    <property type="match status" value="1"/>
</dbReference>
<dbReference type="PANTHER" id="PTHR47843:SF5">
    <property type="entry name" value="BTB_POZ DOMAIN PROTEIN"/>
    <property type="match status" value="1"/>
</dbReference>
<accession>A0A074XNN2</accession>
<name>A0A074XNN2_9PEZI</name>
<dbReference type="CDD" id="cd18186">
    <property type="entry name" value="BTB_POZ_ZBTB_KLHL-like"/>
    <property type="match status" value="1"/>
</dbReference>
<dbReference type="PANTHER" id="PTHR47843">
    <property type="entry name" value="BTB DOMAIN-CONTAINING PROTEIN-RELATED"/>
    <property type="match status" value="1"/>
</dbReference>
<dbReference type="Proteomes" id="UP000027730">
    <property type="component" value="Unassembled WGS sequence"/>
</dbReference>
<sequence>MTSTSPPPSSRCTSPSSDDWTFPTTAHDMASWGIDCFRSHISKSILEQLWDDRDRADFEIRCGDKSLKVHRAILRSHSEVLAKACDNHSFKEAVSGILDLKSQPYGGNLDNLGDGDDPEIVEEMIHYFYHLELSPKARVISPWECEVVHVEPSLVLLARIYVLAEKYFIEALKSSVMVGFRNSLERELQHPELIEACHIIFKKTVEPAGEKGLKTVVAKFLADHLEKVKKSKMHDKLFQEIPELAFRVLKEIPKPSPQAPHHCKWCGL</sequence>
<evidence type="ECO:0000259" key="1">
    <source>
        <dbReference type="PROSITE" id="PS50097"/>
    </source>
</evidence>
<protein>
    <recommendedName>
        <fullName evidence="1">BTB domain-containing protein</fullName>
    </recommendedName>
</protein>
<keyword evidence="3" id="KW-1185">Reference proteome</keyword>
<dbReference type="OrthoDB" id="6359816at2759"/>
<dbReference type="RefSeq" id="XP_013430417.1">
    <property type="nucleotide sequence ID" value="XM_013574963.1"/>
</dbReference>
<evidence type="ECO:0000313" key="3">
    <source>
        <dbReference type="Proteomes" id="UP000027730"/>
    </source>
</evidence>
<dbReference type="Gene3D" id="3.30.710.10">
    <property type="entry name" value="Potassium Channel Kv1.1, Chain A"/>
    <property type="match status" value="1"/>
</dbReference>
<evidence type="ECO:0000313" key="2">
    <source>
        <dbReference type="EMBL" id="KEQ76191.1"/>
    </source>
</evidence>
<dbReference type="HOGENOM" id="CLU_057752_5_3_1"/>
<feature type="domain" description="BTB" evidence="1">
    <location>
        <begin position="56"/>
        <end position="137"/>
    </location>
</feature>
<dbReference type="InterPro" id="IPR000210">
    <property type="entry name" value="BTB/POZ_dom"/>
</dbReference>
<dbReference type="GeneID" id="25414788"/>
<organism evidence="2 3">
    <name type="scientific">Aureobasidium namibiae CBS 147.97</name>
    <dbReference type="NCBI Taxonomy" id="1043004"/>
    <lineage>
        <taxon>Eukaryota</taxon>
        <taxon>Fungi</taxon>
        <taxon>Dikarya</taxon>
        <taxon>Ascomycota</taxon>
        <taxon>Pezizomycotina</taxon>
        <taxon>Dothideomycetes</taxon>
        <taxon>Dothideomycetidae</taxon>
        <taxon>Dothideales</taxon>
        <taxon>Saccotheciaceae</taxon>
        <taxon>Aureobasidium</taxon>
    </lineage>
</organism>
<dbReference type="STRING" id="1043004.A0A074XNN2"/>
<dbReference type="EMBL" id="KL584704">
    <property type="protein sequence ID" value="KEQ76191.1"/>
    <property type="molecule type" value="Genomic_DNA"/>
</dbReference>
<gene>
    <name evidence="2" type="ORF">M436DRAFT_70561</name>
</gene>
<dbReference type="InterPro" id="IPR011333">
    <property type="entry name" value="SKP1/BTB/POZ_sf"/>
</dbReference>
<dbReference type="PROSITE" id="PS50097">
    <property type="entry name" value="BTB"/>
    <property type="match status" value="1"/>
</dbReference>
<proteinExistence type="predicted"/>
<dbReference type="AlphaFoldDB" id="A0A074XNN2"/>
<dbReference type="Pfam" id="PF00651">
    <property type="entry name" value="BTB"/>
    <property type="match status" value="1"/>
</dbReference>
<reference evidence="2 3" key="1">
    <citation type="journal article" date="2014" name="BMC Genomics">
        <title>Genome sequencing of four Aureobasidium pullulans varieties: biotechnological potential, stress tolerance, and description of new species.</title>
        <authorList>
            <person name="Gostin Ar C."/>
            <person name="Ohm R.A."/>
            <person name="Kogej T."/>
            <person name="Sonjak S."/>
            <person name="Turk M."/>
            <person name="Zajc J."/>
            <person name="Zalar P."/>
            <person name="Grube M."/>
            <person name="Sun H."/>
            <person name="Han J."/>
            <person name="Sharma A."/>
            <person name="Chiniquy J."/>
            <person name="Ngan C.Y."/>
            <person name="Lipzen A."/>
            <person name="Barry K."/>
            <person name="Grigoriev I.V."/>
            <person name="Gunde-Cimerman N."/>
        </authorList>
    </citation>
    <scope>NUCLEOTIDE SEQUENCE [LARGE SCALE GENOMIC DNA]</scope>
    <source>
        <strain evidence="2 3">CBS 147.97</strain>
    </source>
</reference>